<comment type="caution">
    <text evidence="2">The sequence shown here is derived from an EMBL/GenBank/DDBJ whole genome shotgun (WGS) entry which is preliminary data.</text>
</comment>
<organism evidence="2 3">
    <name type="scientific">Legionella anisa</name>
    <dbReference type="NCBI Taxonomy" id="28082"/>
    <lineage>
        <taxon>Bacteria</taxon>
        <taxon>Pseudomonadati</taxon>
        <taxon>Pseudomonadota</taxon>
        <taxon>Gammaproteobacteria</taxon>
        <taxon>Legionellales</taxon>
        <taxon>Legionellaceae</taxon>
        <taxon>Legionella</taxon>
    </lineage>
</organism>
<evidence type="ECO:0000313" key="2">
    <source>
        <dbReference type="EMBL" id="PNL73939.1"/>
    </source>
</evidence>
<evidence type="ECO:0000313" key="3">
    <source>
        <dbReference type="Proteomes" id="UP000192511"/>
    </source>
</evidence>
<reference evidence="2" key="1">
    <citation type="submission" date="2017-12" db="EMBL/GenBank/DDBJ databases">
        <title>FDA dAtabase for Regulatory Grade micrObial Sequences (FDA-ARGOS): Supporting development and validation of Infectious Disease Dx tests.</title>
        <authorList>
            <person name="Kerrigan L."/>
            <person name="Tallon L.J."/>
            <person name="Sadzewicz L."/>
            <person name="Sengamalay N."/>
            <person name="Ott S."/>
            <person name="Godinez A."/>
            <person name="Nagaraj S."/>
            <person name="Vavikolanu K."/>
            <person name="Vyas G."/>
            <person name="Nadendla S."/>
            <person name="Aluvathingal J."/>
            <person name="Sichtig H."/>
        </authorList>
    </citation>
    <scope>NUCLEOTIDE SEQUENCE [LARGE SCALE GENOMIC DNA]</scope>
    <source>
        <strain evidence="2">FDAARGOS_200</strain>
    </source>
</reference>
<sequence length="238" mass="26491">MKKIIVILSLVLLVTASFYFVRSKTGQGMVMPGALSEAHAELSQNCSACHTPIKGVDDAKCISCHAYDKKLLQRQPTAFHGFIGHCSSCHVEHQGLNANLNTMDHEALIHIVEEFLDEKTLNQFPSHANDPLVSADESKLDCLTCHGTKDKHFGLFGPNCAQCHATTQWGIPDFKHPSVHSQDCAQCHQAPPSHYMEHFQMMDQKIAHEENANVTQCYLCHQTTSFNDIKGVGFCKHH</sequence>
<proteinExistence type="predicted"/>
<dbReference type="AlphaFoldDB" id="A0AAX0X437"/>
<dbReference type="InterPro" id="IPR054337">
    <property type="entry name" value="Mtrc-MtrF-like_dom_II/IV"/>
</dbReference>
<dbReference type="RefSeq" id="WP_058388582.1">
    <property type="nucleotide sequence ID" value="NZ_CBCRWC010000009.1"/>
</dbReference>
<gene>
    <name evidence="2" type="ORF">A6J39_000285</name>
</gene>
<evidence type="ECO:0000259" key="1">
    <source>
        <dbReference type="Pfam" id="PF22113"/>
    </source>
</evidence>
<feature type="domain" description="Outer membrane cytochrome MtrC/MtrF-like" evidence="1">
    <location>
        <begin position="56"/>
        <end position="230"/>
    </location>
</feature>
<dbReference type="InterPro" id="IPR036280">
    <property type="entry name" value="Multihaem_cyt_sf"/>
</dbReference>
<dbReference type="Pfam" id="PF22113">
    <property type="entry name" value="Mtrc-MtrF_II-IV_dom"/>
    <property type="match status" value="1"/>
</dbReference>
<name>A0AAX0X437_9GAMM</name>
<dbReference type="Gene3D" id="3.90.10.10">
    <property type="entry name" value="Cytochrome C3"/>
    <property type="match status" value="1"/>
</dbReference>
<keyword evidence="3" id="KW-1185">Reference proteome</keyword>
<dbReference type="Proteomes" id="UP000192511">
    <property type="component" value="Unassembled WGS sequence"/>
</dbReference>
<dbReference type="EMBL" id="NBTX02000001">
    <property type="protein sequence ID" value="PNL73939.1"/>
    <property type="molecule type" value="Genomic_DNA"/>
</dbReference>
<accession>A0AAX0X437</accession>
<dbReference type="SUPFAM" id="SSF48695">
    <property type="entry name" value="Multiheme cytochromes"/>
    <property type="match status" value="1"/>
</dbReference>
<protein>
    <recommendedName>
        <fullName evidence="1">Outer membrane cytochrome MtrC/MtrF-like domain-containing protein</fullName>
    </recommendedName>
</protein>